<dbReference type="GO" id="GO:0003006">
    <property type="term" value="P:developmental process involved in reproduction"/>
    <property type="evidence" value="ECO:0007669"/>
    <property type="project" value="UniProtKB-ARBA"/>
</dbReference>
<evidence type="ECO:0000313" key="3">
    <source>
        <dbReference type="EnsemblMetazoa" id="SCAU004926-PA"/>
    </source>
</evidence>
<dbReference type="SUPFAM" id="SSF52540">
    <property type="entry name" value="P-loop containing nucleoside triphosphate hydrolases"/>
    <property type="match status" value="1"/>
</dbReference>
<dbReference type="GO" id="GO:0035099">
    <property type="term" value="P:hemocyte migration"/>
    <property type="evidence" value="ECO:0007669"/>
    <property type="project" value="UniProtKB-ARBA"/>
</dbReference>
<sequence length="209" mass="24847">MGDEGVGKSTLLHLYTQKIHFDLPYHDHRIDHQRYQIEVVEVLTFDQLHQNKMYENQLDIIIHVLCFDVTNRRSLDTLKRIWIPEIMGISSSRKIFLMGLKCDLREQFLAKLTQKCFNYEDGLQMCRYYENLHYVECSNLKLPSVNQAFDTILEIGLYEDAQKEIEARVLKLYATMQIKFQFYGDIKWRDQTVNEAIEDNTHPGEECFL</sequence>
<dbReference type="GO" id="GO:0007264">
    <property type="term" value="P:small GTPase-mediated signal transduction"/>
    <property type="evidence" value="ECO:0007669"/>
    <property type="project" value="InterPro"/>
</dbReference>
<name>A0A1I8P578_STOCA</name>
<dbReference type="GO" id="GO:0003924">
    <property type="term" value="F:GTPase activity"/>
    <property type="evidence" value="ECO:0007669"/>
    <property type="project" value="InterPro"/>
</dbReference>
<dbReference type="GO" id="GO:0060429">
    <property type="term" value="P:epithelium development"/>
    <property type="evidence" value="ECO:0007669"/>
    <property type="project" value="UniProtKB-ARBA"/>
</dbReference>
<gene>
    <name evidence="3" type="primary">106089747</name>
</gene>
<dbReference type="Proteomes" id="UP000095300">
    <property type="component" value="Unassembled WGS sequence"/>
</dbReference>
<dbReference type="InterPro" id="IPR027417">
    <property type="entry name" value="P-loop_NTPase"/>
</dbReference>
<dbReference type="SMART" id="SM00175">
    <property type="entry name" value="RAB"/>
    <property type="match status" value="1"/>
</dbReference>
<dbReference type="AlphaFoldDB" id="A0A1I8P578"/>
<dbReference type="PANTHER" id="PTHR24072">
    <property type="entry name" value="RHO FAMILY GTPASE"/>
    <property type="match status" value="1"/>
</dbReference>
<protein>
    <submittedName>
        <fullName evidence="3">Uncharacterized protein</fullName>
    </submittedName>
</protein>
<dbReference type="InterPro" id="IPR001806">
    <property type="entry name" value="Small_GTPase"/>
</dbReference>
<dbReference type="KEGG" id="scac:106089747"/>
<dbReference type="OrthoDB" id="25896at2759"/>
<dbReference type="Pfam" id="PF00071">
    <property type="entry name" value="Ras"/>
    <property type="match status" value="1"/>
</dbReference>
<keyword evidence="1" id="KW-0547">Nucleotide-binding</keyword>
<dbReference type="Gene3D" id="3.40.50.300">
    <property type="entry name" value="P-loop containing nucleotide triphosphate hydrolases"/>
    <property type="match status" value="1"/>
</dbReference>
<dbReference type="SMART" id="SM00174">
    <property type="entry name" value="RHO"/>
    <property type="match status" value="1"/>
</dbReference>
<dbReference type="GO" id="GO:0035006">
    <property type="term" value="P:melanization defense response"/>
    <property type="evidence" value="ECO:0007669"/>
    <property type="project" value="UniProtKB-ARBA"/>
</dbReference>
<dbReference type="STRING" id="35570.A0A1I8P578"/>
<accession>A0A1I8P578</accession>
<dbReference type="VEuPathDB" id="VectorBase:SCAU004926"/>
<dbReference type="EnsemblMetazoa" id="SCAU004926-RA">
    <property type="protein sequence ID" value="SCAU004926-PA"/>
    <property type="gene ID" value="SCAU004926"/>
</dbReference>
<dbReference type="InterPro" id="IPR003578">
    <property type="entry name" value="Small_GTPase_Rho"/>
</dbReference>
<dbReference type="GO" id="GO:0022412">
    <property type="term" value="P:cellular process involved in reproduction in multicellular organism"/>
    <property type="evidence" value="ECO:0007669"/>
    <property type="project" value="UniProtKB-ARBA"/>
</dbReference>
<evidence type="ECO:0000256" key="2">
    <source>
        <dbReference type="ARBA" id="ARBA00023134"/>
    </source>
</evidence>
<reference evidence="3" key="1">
    <citation type="submission" date="2020-05" db="UniProtKB">
        <authorList>
            <consortium name="EnsemblMetazoa"/>
        </authorList>
    </citation>
    <scope>IDENTIFICATION</scope>
    <source>
        <strain evidence="3">USDA</strain>
    </source>
</reference>
<evidence type="ECO:0000313" key="4">
    <source>
        <dbReference type="Proteomes" id="UP000095300"/>
    </source>
</evidence>
<proteinExistence type="predicted"/>
<keyword evidence="4" id="KW-1185">Reference proteome</keyword>
<evidence type="ECO:0000256" key="1">
    <source>
        <dbReference type="ARBA" id="ARBA00022741"/>
    </source>
</evidence>
<dbReference type="GO" id="GO:0001667">
    <property type="term" value="P:ameboidal-type cell migration"/>
    <property type="evidence" value="ECO:0007669"/>
    <property type="project" value="UniProtKB-ARBA"/>
</dbReference>
<keyword evidence="2" id="KW-0342">GTP-binding</keyword>
<dbReference type="GO" id="GO:0005525">
    <property type="term" value="F:GTP binding"/>
    <property type="evidence" value="ECO:0007669"/>
    <property type="project" value="UniProtKB-KW"/>
</dbReference>
<organism evidence="3 4">
    <name type="scientific">Stomoxys calcitrans</name>
    <name type="common">Stable fly</name>
    <name type="synonym">Conops calcitrans</name>
    <dbReference type="NCBI Taxonomy" id="35570"/>
    <lineage>
        <taxon>Eukaryota</taxon>
        <taxon>Metazoa</taxon>
        <taxon>Ecdysozoa</taxon>
        <taxon>Arthropoda</taxon>
        <taxon>Hexapoda</taxon>
        <taxon>Insecta</taxon>
        <taxon>Pterygota</taxon>
        <taxon>Neoptera</taxon>
        <taxon>Endopterygota</taxon>
        <taxon>Diptera</taxon>
        <taxon>Brachycera</taxon>
        <taxon>Muscomorpha</taxon>
        <taxon>Muscoidea</taxon>
        <taxon>Muscidae</taxon>
        <taxon>Stomoxys</taxon>
    </lineage>
</organism>